<protein>
    <submittedName>
        <fullName evidence="1">Uncharacterized protein</fullName>
    </submittedName>
</protein>
<organism evidence="1 2">
    <name type="scientific">Muraenolepis orangiensis</name>
    <name type="common">Patagonian moray cod</name>
    <dbReference type="NCBI Taxonomy" id="630683"/>
    <lineage>
        <taxon>Eukaryota</taxon>
        <taxon>Metazoa</taxon>
        <taxon>Chordata</taxon>
        <taxon>Craniata</taxon>
        <taxon>Vertebrata</taxon>
        <taxon>Euteleostomi</taxon>
        <taxon>Actinopterygii</taxon>
        <taxon>Neopterygii</taxon>
        <taxon>Teleostei</taxon>
        <taxon>Neoteleostei</taxon>
        <taxon>Acanthomorphata</taxon>
        <taxon>Zeiogadaria</taxon>
        <taxon>Gadariae</taxon>
        <taxon>Gadiformes</taxon>
        <taxon>Muraenolepidoidei</taxon>
        <taxon>Muraenolepididae</taxon>
        <taxon>Muraenolepis</taxon>
    </lineage>
</organism>
<dbReference type="Proteomes" id="UP001148018">
    <property type="component" value="Unassembled WGS sequence"/>
</dbReference>
<accession>A0A9Q0IE92</accession>
<keyword evidence="2" id="KW-1185">Reference proteome</keyword>
<proteinExistence type="predicted"/>
<dbReference type="AlphaFoldDB" id="A0A9Q0IE92"/>
<comment type="caution">
    <text evidence="1">The sequence shown here is derived from an EMBL/GenBank/DDBJ whole genome shotgun (WGS) entry which is preliminary data.</text>
</comment>
<sequence length="134" mass="14873">MESSKPDQVEFAATPPLAVAAAAAVVRRKRLYPYWEEDLVRVPGSTTGEENADTSDRDEFPPLRASWSWSTREWVSCFLYCCVGVGRKDPNVNKKYASPTSAGLWDWGLVSEGAALRLSQPYAVSKPKRVLALH</sequence>
<evidence type="ECO:0000313" key="1">
    <source>
        <dbReference type="EMBL" id="KAJ3594673.1"/>
    </source>
</evidence>
<name>A0A9Q0IE92_9TELE</name>
<gene>
    <name evidence="1" type="ORF">NHX12_003980</name>
</gene>
<evidence type="ECO:0000313" key="2">
    <source>
        <dbReference type="Proteomes" id="UP001148018"/>
    </source>
</evidence>
<dbReference type="EMBL" id="JANIIK010000111">
    <property type="protein sequence ID" value="KAJ3594673.1"/>
    <property type="molecule type" value="Genomic_DNA"/>
</dbReference>
<reference evidence="1" key="1">
    <citation type="submission" date="2022-07" db="EMBL/GenBank/DDBJ databases">
        <title>Chromosome-level genome of Muraenolepis orangiensis.</title>
        <authorList>
            <person name="Kim J."/>
        </authorList>
    </citation>
    <scope>NUCLEOTIDE SEQUENCE</scope>
    <source>
        <strain evidence="1">KU_S4_2022</strain>
        <tissue evidence="1">Muscle</tissue>
    </source>
</reference>